<evidence type="ECO:0000313" key="9">
    <source>
        <dbReference type="Proteomes" id="UP001187471"/>
    </source>
</evidence>
<dbReference type="InterPro" id="IPR004895">
    <property type="entry name" value="Prenylated_rab_accept_PRA1"/>
</dbReference>
<keyword evidence="5 7" id="KW-1133">Transmembrane helix</keyword>
<dbReference type="AlphaFoldDB" id="A0AA88QNA8"/>
<name>A0AA88QNA8_9ASTE</name>
<evidence type="ECO:0000256" key="6">
    <source>
        <dbReference type="ARBA" id="ARBA00023136"/>
    </source>
</evidence>
<comment type="function">
    <text evidence="1">May be involved in both secretory and endocytic intracellular trafficking in the endosomal/prevacuolar compartments.</text>
</comment>
<dbReference type="Proteomes" id="UP001187471">
    <property type="component" value="Unassembled WGS sequence"/>
</dbReference>
<gene>
    <name evidence="8" type="ORF">RJ640_004430</name>
</gene>
<dbReference type="GO" id="GO:0005794">
    <property type="term" value="C:Golgi apparatus"/>
    <property type="evidence" value="ECO:0007669"/>
    <property type="project" value="TreeGrafter"/>
</dbReference>
<organism evidence="8 9">
    <name type="scientific">Escallonia rubra</name>
    <dbReference type="NCBI Taxonomy" id="112253"/>
    <lineage>
        <taxon>Eukaryota</taxon>
        <taxon>Viridiplantae</taxon>
        <taxon>Streptophyta</taxon>
        <taxon>Embryophyta</taxon>
        <taxon>Tracheophyta</taxon>
        <taxon>Spermatophyta</taxon>
        <taxon>Magnoliopsida</taxon>
        <taxon>eudicotyledons</taxon>
        <taxon>Gunneridae</taxon>
        <taxon>Pentapetalae</taxon>
        <taxon>asterids</taxon>
        <taxon>campanulids</taxon>
        <taxon>Escalloniales</taxon>
        <taxon>Escalloniaceae</taxon>
        <taxon>Escallonia</taxon>
    </lineage>
</organism>
<keyword evidence="9" id="KW-1185">Reference proteome</keyword>
<keyword evidence="6 7" id="KW-0472">Membrane</keyword>
<evidence type="ECO:0000256" key="1">
    <source>
        <dbReference type="ARBA" id="ARBA00002501"/>
    </source>
</evidence>
<dbReference type="GO" id="GO:0016192">
    <property type="term" value="P:vesicle-mediated transport"/>
    <property type="evidence" value="ECO:0007669"/>
    <property type="project" value="UniProtKB-ARBA"/>
</dbReference>
<evidence type="ECO:0000256" key="7">
    <source>
        <dbReference type="SAM" id="Phobius"/>
    </source>
</evidence>
<evidence type="ECO:0000313" key="8">
    <source>
        <dbReference type="EMBL" id="KAK2968424.1"/>
    </source>
</evidence>
<comment type="similarity">
    <text evidence="3">Belongs to the PRA1 family.</text>
</comment>
<feature type="transmembrane region" description="Helical" evidence="7">
    <location>
        <begin position="278"/>
        <end position="303"/>
    </location>
</feature>
<proteinExistence type="inferred from homology"/>
<accession>A0AA88QNA8</accession>
<protein>
    <submittedName>
        <fullName evidence="8">Uncharacterized protein</fullName>
    </submittedName>
</protein>
<dbReference type="PANTHER" id="PTHR19317:SF1">
    <property type="entry name" value="PRA1 FAMILY PROTEIN H"/>
    <property type="match status" value="1"/>
</dbReference>
<reference evidence="8" key="1">
    <citation type="submission" date="2022-12" db="EMBL/GenBank/DDBJ databases">
        <title>Draft genome assemblies for two species of Escallonia (Escalloniales).</title>
        <authorList>
            <person name="Chanderbali A."/>
            <person name="Dervinis C."/>
            <person name="Anghel I."/>
            <person name="Soltis D."/>
            <person name="Soltis P."/>
            <person name="Zapata F."/>
        </authorList>
    </citation>
    <scope>NUCLEOTIDE SEQUENCE</scope>
    <source>
        <strain evidence="8">UCBG92.1500</strain>
        <tissue evidence="8">Leaf</tissue>
    </source>
</reference>
<dbReference type="PANTHER" id="PTHR19317">
    <property type="entry name" value="PRENYLATED RAB ACCEPTOR 1-RELATED"/>
    <property type="match status" value="1"/>
</dbReference>
<dbReference type="EMBL" id="JAVXUO010002917">
    <property type="protein sequence ID" value="KAK2968424.1"/>
    <property type="molecule type" value="Genomic_DNA"/>
</dbReference>
<evidence type="ECO:0000256" key="5">
    <source>
        <dbReference type="ARBA" id="ARBA00022989"/>
    </source>
</evidence>
<sequence length="322" mass="35149">MAFAANPLALSVPEPAFESWLRDSGYLDILDQKTSDLHRISTTTTANTSTTAATNPSAAGGTTTAGFFLPYLSCIGTLLSLFTFNPFSKLTADDFNGDTPSWTTGFVGSFGSYSLPSSPSQARLRVHENVKRYARNYASLFILFFACSLKSCMAGPKTSSLEPTNEGSPLGQVHNAASLMRSKDDVLGPSSELEKLRYQIPLALVGLVSSLALWDAFRVCGERWGIDRHPLIRQTLVLVAQISLKPEIKSRVEQFEVDSLSKAIQIARREEEAIHTTAVVLFLSNVQMALLCALGFSYAVLILHASFRKLTPAKQPAHGRRR</sequence>
<evidence type="ECO:0000256" key="2">
    <source>
        <dbReference type="ARBA" id="ARBA00004141"/>
    </source>
</evidence>
<comment type="caution">
    <text evidence="8">The sequence shown here is derived from an EMBL/GenBank/DDBJ whole genome shotgun (WGS) entry which is preliminary data.</text>
</comment>
<keyword evidence="4 7" id="KW-0812">Transmembrane</keyword>
<evidence type="ECO:0000256" key="4">
    <source>
        <dbReference type="ARBA" id="ARBA00022692"/>
    </source>
</evidence>
<dbReference type="GO" id="GO:0005783">
    <property type="term" value="C:endoplasmic reticulum"/>
    <property type="evidence" value="ECO:0007669"/>
    <property type="project" value="UniProtKB-ARBA"/>
</dbReference>
<comment type="subcellular location">
    <subcellularLocation>
        <location evidence="2">Membrane</location>
        <topology evidence="2">Multi-pass membrane protein</topology>
    </subcellularLocation>
</comment>
<dbReference type="GO" id="GO:0016020">
    <property type="term" value="C:membrane"/>
    <property type="evidence" value="ECO:0007669"/>
    <property type="project" value="UniProtKB-SubCell"/>
</dbReference>
<evidence type="ECO:0000256" key="3">
    <source>
        <dbReference type="ARBA" id="ARBA00006483"/>
    </source>
</evidence>